<dbReference type="PROSITE" id="PS50240">
    <property type="entry name" value="TRYPSIN_DOM"/>
    <property type="match status" value="2"/>
</dbReference>
<dbReference type="InterPro" id="IPR001314">
    <property type="entry name" value="Peptidase_S1A"/>
</dbReference>
<dbReference type="PRINTS" id="PR00722">
    <property type="entry name" value="CHYMOTRYPSIN"/>
</dbReference>
<keyword evidence="1 5" id="KW-0645">Protease</keyword>
<dbReference type="PANTHER" id="PTHR24252:SF7">
    <property type="entry name" value="HYALIN"/>
    <property type="match status" value="1"/>
</dbReference>
<keyword evidence="3 5" id="KW-0720">Serine protease</keyword>
<dbReference type="PANTHER" id="PTHR24252">
    <property type="entry name" value="ACROSIN-RELATED"/>
    <property type="match status" value="1"/>
</dbReference>
<feature type="domain" description="Peptidase S1" evidence="6">
    <location>
        <begin position="46"/>
        <end position="276"/>
    </location>
</feature>
<feature type="domain" description="Peptidase S1" evidence="6">
    <location>
        <begin position="289"/>
        <end position="521"/>
    </location>
</feature>
<evidence type="ECO:0000256" key="4">
    <source>
        <dbReference type="ARBA" id="ARBA00023157"/>
    </source>
</evidence>
<evidence type="ECO:0000256" key="3">
    <source>
        <dbReference type="ARBA" id="ARBA00022825"/>
    </source>
</evidence>
<name>A0AAV7IMX4_COTGL</name>
<dbReference type="CDD" id="cd00190">
    <property type="entry name" value="Tryp_SPc"/>
    <property type="match status" value="2"/>
</dbReference>
<dbReference type="GO" id="GO:0004252">
    <property type="term" value="F:serine-type endopeptidase activity"/>
    <property type="evidence" value="ECO:0007669"/>
    <property type="project" value="InterPro"/>
</dbReference>
<gene>
    <name evidence="7" type="ORF">KQX54_010884</name>
</gene>
<evidence type="ECO:0000313" key="7">
    <source>
        <dbReference type="EMBL" id="KAH0554472.1"/>
    </source>
</evidence>
<dbReference type="EMBL" id="JAHXZJ010001119">
    <property type="protein sequence ID" value="KAH0554472.1"/>
    <property type="molecule type" value="Genomic_DNA"/>
</dbReference>
<dbReference type="InterPro" id="IPR018114">
    <property type="entry name" value="TRYPSIN_HIS"/>
</dbReference>
<organism evidence="7 8">
    <name type="scientific">Cotesia glomerata</name>
    <name type="common">Lepidopteran parasitic wasp</name>
    <name type="synonym">Apanteles glomeratus</name>
    <dbReference type="NCBI Taxonomy" id="32391"/>
    <lineage>
        <taxon>Eukaryota</taxon>
        <taxon>Metazoa</taxon>
        <taxon>Ecdysozoa</taxon>
        <taxon>Arthropoda</taxon>
        <taxon>Hexapoda</taxon>
        <taxon>Insecta</taxon>
        <taxon>Pterygota</taxon>
        <taxon>Neoptera</taxon>
        <taxon>Endopterygota</taxon>
        <taxon>Hymenoptera</taxon>
        <taxon>Apocrita</taxon>
        <taxon>Ichneumonoidea</taxon>
        <taxon>Braconidae</taxon>
        <taxon>Microgastrinae</taxon>
        <taxon>Cotesia</taxon>
    </lineage>
</organism>
<reference evidence="7 8" key="1">
    <citation type="journal article" date="2021" name="J. Hered.">
        <title>A chromosome-level genome assembly of the parasitoid wasp, Cotesia glomerata (Hymenoptera: Braconidae).</title>
        <authorList>
            <person name="Pinto B.J."/>
            <person name="Weis J.J."/>
            <person name="Gamble T."/>
            <person name="Ode P.J."/>
            <person name="Paul R."/>
            <person name="Zaspel J.M."/>
        </authorList>
    </citation>
    <scope>NUCLEOTIDE SEQUENCE [LARGE SCALE GENOMIC DNA]</scope>
    <source>
        <strain evidence="7">CgM1</strain>
    </source>
</reference>
<dbReference type="AlphaFoldDB" id="A0AAV7IMX4"/>
<dbReference type="InterPro" id="IPR001254">
    <property type="entry name" value="Trypsin_dom"/>
</dbReference>
<dbReference type="Gene3D" id="2.40.10.10">
    <property type="entry name" value="Trypsin-like serine proteases"/>
    <property type="match status" value="2"/>
</dbReference>
<evidence type="ECO:0000256" key="5">
    <source>
        <dbReference type="RuleBase" id="RU363034"/>
    </source>
</evidence>
<keyword evidence="8" id="KW-1185">Reference proteome</keyword>
<dbReference type="SUPFAM" id="SSF50494">
    <property type="entry name" value="Trypsin-like serine proteases"/>
    <property type="match status" value="2"/>
</dbReference>
<sequence>MNRTGKFLFDEIFGVDVTAGDNFESDEGQTKNCSCECGVSNQEIRIVGGKPTVPHRYPWVARLVYEGRFHCGASLLTNEYVLTAAHCLRRLKRSKLRVILGDHDQHSTTDAPAVMRAVAGIIRHRNFDINSYNHDVALLRLRKPVIFSKTIRPICLPTPGSDPAGKEGTVVGWGRTMEGGMLPGVVHEVKVPILTLDQCRKMKYKANRITGNMICAGKGSQDSCQGDSGGPLLIQESDKVEIAGIVSWGVGCGRPGYPGVYTRVAKYLNWINTNMENSCCGVKNEESRIVGGQTTQVNELPWMVRLSYLNKFYCGGTLINDRYVLTAAHCVKGFMWFMIKVTFGEHDRCDEKNKPETRFVVRAITGDFSFLNFDNDIALLKLNDRVPLTNTIRPICLPIVKENDYVGTKAIAAGWGTLHEDGKPSCLLQEVEVPVMSLKDCRNTSYSPRMISDNMMCAGYPDGKKDSCQGDSGGPLIAERPDKKYEVIGVVSWGNGCARPGYPGVYTRLTRYLDWVLYNSRDGCFCET</sequence>
<evidence type="ECO:0000313" key="8">
    <source>
        <dbReference type="Proteomes" id="UP000826195"/>
    </source>
</evidence>
<dbReference type="GO" id="GO:0006508">
    <property type="term" value="P:proteolysis"/>
    <property type="evidence" value="ECO:0007669"/>
    <property type="project" value="UniProtKB-KW"/>
</dbReference>
<dbReference type="PROSITE" id="PS00134">
    <property type="entry name" value="TRYPSIN_HIS"/>
    <property type="match status" value="2"/>
</dbReference>
<dbReference type="Pfam" id="PF00089">
    <property type="entry name" value="Trypsin"/>
    <property type="match status" value="2"/>
</dbReference>
<dbReference type="InterPro" id="IPR043504">
    <property type="entry name" value="Peptidase_S1_PA_chymotrypsin"/>
</dbReference>
<accession>A0AAV7IMX4</accession>
<comment type="caution">
    <text evidence="7">The sequence shown here is derived from an EMBL/GenBank/DDBJ whole genome shotgun (WGS) entry which is preliminary data.</text>
</comment>
<dbReference type="InterPro" id="IPR033116">
    <property type="entry name" value="TRYPSIN_SER"/>
</dbReference>
<keyword evidence="2 5" id="KW-0378">Hydrolase</keyword>
<evidence type="ECO:0000256" key="2">
    <source>
        <dbReference type="ARBA" id="ARBA00022801"/>
    </source>
</evidence>
<keyword evidence="4" id="KW-1015">Disulfide bond</keyword>
<dbReference type="PROSITE" id="PS00135">
    <property type="entry name" value="TRYPSIN_SER"/>
    <property type="match status" value="2"/>
</dbReference>
<dbReference type="FunFam" id="2.40.10.10:FF:000006">
    <property type="entry name" value="Serine proteinase stubble"/>
    <property type="match status" value="2"/>
</dbReference>
<dbReference type="SMART" id="SM00020">
    <property type="entry name" value="Tryp_SPc"/>
    <property type="match status" value="2"/>
</dbReference>
<proteinExistence type="predicted"/>
<dbReference type="Proteomes" id="UP000826195">
    <property type="component" value="Unassembled WGS sequence"/>
</dbReference>
<protein>
    <recommendedName>
        <fullName evidence="6">Peptidase S1 domain-containing protein</fullName>
    </recommendedName>
</protein>
<dbReference type="InterPro" id="IPR009003">
    <property type="entry name" value="Peptidase_S1_PA"/>
</dbReference>
<evidence type="ECO:0000259" key="6">
    <source>
        <dbReference type="PROSITE" id="PS50240"/>
    </source>
</evidence>
<evidence type="ECO:0000256" key="1">
    <source>
        <dbReference type="ARBA" id="ARBA00022670"/>
    </source>
</evidence>